<dbReference type="InterPro" id="IPR029063">
    <property type="entry name" value="SAM-dependent_MTases_sf"/>
</dbReference>
<dbReference type="Gene3D" id="3.40.50.150">
    <property type="entry name" value="Vaccinia Virus protein VP39"/>
    <property type="match status" value="1"/>
</dbReference>
<evidence type="ECO:0000313" key="1">
    <source>
        <dbReference type="EMBL" id="AJD49013.1"/>
    </source>
</evidence>
<dbReference type="STRING" id="391936.S7S_13005"/>
<dbReference type="EMBL" id="CP004387">
    <property type="protein sequence ID" value="AJD49013.1"/>
    <property type="molecule type" value="Genomic_DNA"/>
</dbReference>
<dbReference type="Pfam" id="PF02353">
    <property type="entry name" value="CMAS"/>
    <property type="match status" value="1"/>
</dbReference>
<dbReference type="CDD" id="cd02440">
    <property type="entry name" value="AdoMet_MTases"/>
    <property type="match status" value="1"/>
</dbReference>
<sequence>MMVDLAERRWVPDSLIRFGIRRLLDQRLRQEHADEPGAVEARKQALMAQLADGPVAEQQQAANDQHYEVPAAFYRRVLGPYLKYSSCLWGEGVRTLAEAEEAMLALTCQRAGLKDGQRVLELGCGWGSLSLWMAQHYPNSEIVAVSNSASQKAWIDDQAQQRNLRNVRVITADVSSFNPEGDFDRVVSVEMFEHVRNHRVLMHRIHDWLRPGGKLFVHIFCHDKVFYPFETDGEENWMGRMFFSGGVMPSFDLLERCQDRLVLQDAWRVNGRHYARTLEAWLDNADQRRDSLMPVLAATYGREDARRWLQRWRMFFMACAELFAYRDGNEWFVGHYCFVRPEAPH</sequence>
<dbReference type="RefSeq" id="WP_008738526.1">
    <property type="nucleotide sequence ID" value="NZ_CP004387.1"/>
</dbReference>
<dbReference type="FunFam" id="3.40.50.150:FF:000554">
    <property type="entry name" value="Cation-transporting ATPase"/>
    <property type="match status" value="1"/>
</dbReference>
<evidence type="ECO:0008006" key="3">
    <source>
        <dbReference type="Google" id="ProtNLM"/>
    </source>
</evidence>
<evidence type="ECO:0000313" key="2">
    <source>
        <dbReference type="Proteomes" id="UP000006764"/>
    </source>
</evidence>
<dbReference type="PANTHER" id="PTHR43832:SF1">
    <property type="entry name" value="S-ADENOSYL-L-METHIONINE-DEPENDENT METHYLTRANSFERASES SUPERFAMILY PROTEIN"/>
    <property type="match status" value="1"/>
</dbReference>
<dbReference type="OrthoDB" id="9782855at2"/>
<dbReference type="PANTHER" id="PTHR43832">
    <property type="match status" value="1"/>
</dbReference>
<protein>
    <recommendedName>
        <fullName evidence="3">Cyclopropane-fatty-acyl-phospholipid synthase</fullName>
    </recommendedName>
</protein>
<name>A0A0B4XRH1_9GAMM</name>
<keyword evidence="2" id="KW-1185">Reference proteome</keyword>
<dbReference type="Proteomes" id="UP000006764">
    <property type="component" value="Chromosome"/>
</dbReference>
<dbReference type="AlphaFoldDB" id="A0A0B4XRH1"/>
<accession>A0A0B4XRH1</accession>
<gene>
    <name evidence="1" type="ORF">S7S_13005</name>
</gene>
<reference evidence="1 2" key="1">
    <citation type="journal article" date="2012" name="J. Bacteriol.">
        <title>Genome sequence of an alkane-degrading bacterium, Alcanivorax pacificus type strain W11-5, isolated from deep sea sediment.</title>
        <authorList>
            <person name="Lai Q."/>
            <person name="Shao Z."/>
        </authorList>
    </citation>
    <scope>NUCLEOTIDE SEQUENCE [LARGE SCALE GENOMIC DNA]</scope>
    <source>
        <strain evidence="1 2">W11-5</strain>
    </source>
</reference>
<organism evidence="1 2">
    <name type="scientific">Isoalcanivorax pacificus W11-5</name>
    <dbReference type="NCBI Taxonomy" id="391936"/>
    <lineage>
        <taxon>Bacteria</taxon>
        <taxon>Pseudomonadati</taxon>
        <taxon>Pseudomonadota</taxon>
        <taxon>Gammaproteobacteria</taxon>
        <taxon>Oceanospirillales</taxon>
        <taxon>Alcanivoracaceae</taxon>
        <taxon>Isoalcanivorax</taxon>
    </lineage>
</organism>
<proteinExistence type="predicted"/>
<dbReference type="SUPFAM" id="SSF53335">
    <property type="entry name" value="S-adenosyl-L-methionine-dependent methyltransferases"/>
    <property type="match status" value="1"/>
</dbReference>
<dbReference type="HOGENOM" id="CLU_045794_0_0_6"/>
<dbReference type="KEGG" id="apac:S7S_13005"/>